<name>A0AAJ5X8S4_9SPHN</name>
<dbReference type="AlphaFoldDB" id="A0AAJ5X8S4"/>
<gene>
    <name evidence="2" type="ORF">P0Y56_07670</name>
</gene>
<reference evidence="2" key="1">
    <citation type="submission" date="2023-03" db="EMBL/GenBank/DDBJ databases">
        <title>Andean soil-derived lignocellulolytic bacterial consortium as a source of novel taxa and putative plastic-active enzymes.</title>
        <authorList>
            <person name="Diaz-Garcia L."/>
            <person name="Chuvochina M."/>
            <person name="Feuerriegel G."/>
            <person name="Bunk B."/>
            <person name="Sproer C."/>
            <person name="Streit W.R."/>
            <person name="Rodriguez L.M."/>
            <person name="Overmann J."/>
            <person name="Jimenez D.J."/>
        </authorList>
    </citation>
    <scope>NUCLEOTIDE SEQUENCE</scope>
    <source>
        <strain evidence="2">MAG 26</strain>
    </source>
</reference>
<keyword evidence="1" id="KW-0732">Signal</keyword>
<feature type="chain" id="PRO_5042553852" evidence="1">
    <location>
        <begin position="29"/>
        <end position="380"/>
    </location>
</feature>
<proteinExistence type="predicted"/>
<evidence type="ECO:0000313" key="2">
    <source>
        <dbReference type="EMBL" id="WEK48164.1"/>
    </source>
</evidence>
<protein>
    <submittedName>
        <fullName evidence="2">Uncharacterized protein</fullName>
    </submittedName>
</protein>
<dbReference type="Proteomes" id="UP001218362">
    <property type="component" value="Chromosome"/>
</dbReference>
<sequence length="380" mass="41993">MTKFSRIRTALASASLAAIALSGSVLYAQDDKKLEEQAGPAPEALYAGTEKGVVDLYHLAPIPAYTPGKTAWGDPDFRGTWPIDSLGGLNLQRTAAQGNRVYLTDEEFAQREARMEQSREAASAETNANKLGMGNWVEMTGAGRRTSLLVSPENGQLPPFTEYAKQQMKIGRSSWVAGQTYDWVTDFDSWDRCVTRGFPASMFPFRYNNGVRIYQAPGYVVIDLEMIHDSRIIPIVKDKASVKHNPANVKEWMGDSVGYWEGNTLVIETTNIQPGASPLNMATIGAPPNNVIPTTDAAKSVERLTMAGHDTLVYEITYSDPKVWTAPWTVRMDIPRNDSYEFYEYACHEGDVQVRNYINSSRALRGTDAAQKEGEESAAN</sequence>
<evidence type="ECO:0000256" key="1">
    <source>
        <dbReference type="SAM" id="SignalP"/>
    </source>
</evidence>
<evidence type="ECO:0000313" key="3">
    <source>
        <dbReference type="Proteomes" id="UP001218362"/>
    </source>
</evidence>
<dbReference type="KEGG" id="acob:P0Y56_07670"/>
<dbReference type="EMBL" id="CP119316">
    <property type="protein sequence ID" value="WEK48164.1"/>
    <property type="molecule type" value="Genomic_DNA"/>
</dbReference>
<feature type="signal peptide" evidence="1">
    <location>
        <begin position="1"/>
        <end position="28"/>
    </location>
</feature>
<organism evidence="2 3">
    <name type="scientific">Candidatus Andeanibacterium colombiense</name>
    <dbReference type="NCBI Taxonomy" id="3121345"/>
    <lineage>
        <taxon>Bacteria</taxon>
        <taxon>Pseudomonadati</taxon>
        <taxon>Pseudomonadota</taxon>
        <taxon>Alphaproteobacteria</taxon>
        <taxon>Sphingomonadales</taxon>
        <taxon>Sphingomonadaceae</taxon>
        <taxon>Candidatus Andeanibacterium</taxon>
    </lineage>
</organism>
<accession>A0AAJ5X8S4</accession>